<gene>
    <name evidence="10" type="ORF">N657DRAFT_634337</name>
</gene>
<sequence>MSSQHSGPVLPLKWSPEPFNELIRSLCVKCGIAFEDIPTLDDPDLPRPAFAVVLAIPTNPSYKARKKRSRVLGADLGIQTAYMKVATNGAPAVPVGLENEVAYHSICLVRSIKDEFLYKLDGVSKGPFRLGKVDLGKGGDILTQKTVFLIKRYISRDQGRNAPRLMGTCEPWGKG</sequence>
<dbReference type="GO" id="GO:0004843">
    <property type="term" value="F:cysteine-type deubiquitinase activity"/>
    <property type="evidence" value="ECO:0007669"/>
    <property type="project" value="UniProtKB-EC"/>
</dbReference>
<keyword evidence="7" id="KW-0788">Thiol protease</keyword>
<dbReference type="PANTHER" id="PTHR10589">
    <property type="entry name" value="UBIQUITIN CARBOXYL-TERMINAL HYDROLASE"/>
    <property type="match status" value="1"/>
</dbReference>
<reference evidence="10" key="2">
    <citation type="submission" date="2023-05" db="EMBL/GenBank/DDBJ databases">
        <authorList>
            <consortium name="Lawrence Berkeley National Laboratory"/>
            <person name="Steindorff A."/>
            <person name="Hensen N."/>
            <person name="Bonometti L."/>
            <person name="Westerberg I."/>
            <person name="Brannstrom I.O."/>
            <person name="Guillou S."/>
            <person name="Cros-Aarteil S."/>
            <person name="Calhoun S."/>
            <person name="Haridas S."/>
            <person name="Kuo A."/>
            <person name="Mondo S."/>
            <person name="Pangilinan J."/>
            <person name="Riley R."/>
            <person name="Labutti K."/>
            <person name="Andreopoulos B."/>
            <person name="Lipzen A."/>
            <person name="Chen C."/>
            <person name="Yanf M."/>
            <person name="Daum C."/>
            <person name="Ng V."/>
            <person name="Clum A."/>
            <person name="Ohm R."/>
            <person name="Martin F."/>
            <person name="Silar P."/>
            <person name="Natvig D."/>
            <person name="Lalanne C."/>
            <person name="Gautier V."/>
            <person name="Ament-Velasquez S.L."/>
            <person name="Kruys A."/>
            <person name="Hutchinson M.I."/>
            <person name="Powell A.J."/>
            <person name="Barry K."/>
            <person name="Miller A.N."/>
            <person name="Grigoriev I.V."/>
            <person name="Debuchy R."/>
            <person name="Gladieux P."/>
            <person name="Thoren M.H."/>
            <person name="Johannesson H."/>
        </authorList>
    </citation>
    <scope>NUCLEOTIDE SEQUENCE</scope>
    <source>
        <strain evidence="10">CBS 731.68</strain>
    </source>
</reference>
<dbReference type="Pfam" id="PF01088">
    <property type="entry name" value="Peptidase_C12"/>
    <property type="match status" value="1"/>
</dbReference>
<keyword evidence="6" id="KW-0378">Hydrolase</keyword>
<name>A0AAN6TYP3_9PEZI</name>
<evidence type="ECO:0000256" key="3">
    <source>
        <dbReference type="ARBA" id="ARBA00012759"/>
    </source>
</evidence>
<dbReference type="GO" id="GO:0006511">
    <property type="term" value="P:ubiquitin-dependent protein catabolic process"/>
    <property type="evidence" value="ECO:0007669"/>
    <property type="project" value="InterPro"/>
</dbReference>
<dbReference type="PROSITE" id="PS52048">
    <property type="entry name" value="UCH_DOMAIN"/>
    <property type="match status" value="1"/>
</dbReference>
<dbReference type="InterPro" id="IPR036959">
    <property type="entry name" value="Peptidase_C12_UCH_sf"/>
</dbReference>
<keyword evidence="5" id="KW-0833">Ubl conjugation pathway</keyword>
<organism evidence="10 11">
    <name type="scientific">Parathielavia appendiculata</name>
    <dbReference type="NCBI Taxonomy" id="2587402"/>
    <lineage>
        <taxon>Eukaryota</taxon>
        <taxon>Fungi</taxon>
        <taxon>Dikarya</taxon>
        <taxon>Ascomycota</taxon>
        <taxon>Pezizomycotina</taxon>
        <taxon>Sordariomycetes</taxon>
        <taxon>Sordariomycetidae</taxon>
        <taxon>Sordariales</taxon>
        <taxon>Chaetomiaceae</taxon>
        <taxon>Parathielavia</taxon>
    </lineage>
</organism>
<dbReference type="Gene3D" id="3.40.532.10">
    <property type="entry name" value="Peptidase C12, ubiquitin carboxyl-terminal hydrolase"/>
    <property type="match status" value="2"/>
</dbReference>
<comment type="catalytic activity">
    <reaction evidence="1">
        <text>Thiol-dependent hydrolysis of ester, thioester, amide, peptide and isopeptide bonds formed by the C-terminal Gly of ubiquitin (a 76-residue protein attached to proteins as an intracellular targeting signal).</text>
        <dbReference type="EC" id="3.4.19.12"/>
    </reaction>
</comment>
<evidence type="ECO:0000256" key="8">
    <source>
        <dbReference type="PROSITE-ProRule" id="PRU01393"/>
    </source>
</evidence>
<keyword evidence="11" id="KW-1185">Reference proteome</keyword>
<dbReference type="Proteomes" id="UP001302602">
    <property type="component" value="Unassembled WGS sequence"/>
</dbReference>
<evidence type="ECO:0000256" key="5">
    <source>
        <dbReference type="ARBA" id="ARBA00022786"/>
    </source>
</evidence>
<comment type="caution">
    <text evidence="8">Lacks conserved residue(s) required for the propagation of feature annotation.</text>
</comment>
<dbReference type="PANTHER" id="PTHR10589:SF17">
    <property type="entry name" value="UBIQUITIN CARBOXYL-TERMINAL HYDROLASE"/>
    <property type="match status" value="1"/>
</dbReference>
<feature type="domain" description="UCH catalytic" evidence="9">
    <location>
        <begin position="8"/>
        <end position="175"/>
    </location>
</feature>
<keyword evidence="4" id="KW-0645">Protease</keyword>
<evidence type="ECO:0000256" key="4">
    <source>
        <dbReference type="ARBA" id="ARBA00022670"/>
    </source>
</evidence>
<dbReference type="EMBL" id="MU853229">
    <property type="protein sequence ID" value="KAK4123138.1"/>
    <property type="molecule type" value="Genomic_DNA"/>
</dbReference>
<dbReference type="RefSeq" id="XP_062646909.1">
    <property type="nucleotide sequence ID" value="XM_062791274.1"/>
</dbReference>
<dbReference type="GO" id="GO:0005737">
    <property type="term" value="C:cytoplasm"/>
    <property type="evidence" value="ECO:0007669"/>
    <property type="project" value="TreeGrafter"/>
</dbReference>
<comment type="caution">
    <text evidence="10">The sequence shown here is derived from an EMBL/GenBank/DDBJ whole genome shotgun (WGS) entry which is preliminary data.</text>
</comment>
<protein>
    <recommendedName>
        <fullName evidence="3">ubiquitinyl hydrolase 1</fullName>
        <ecNumber evidence="3">3.4.19.12</ecNumber>
    </recommendedName>
</protein>
<evidence type="ECO:0000313" key="11">
    <source>
        <dbReference type="Proteomes" id="UP001302602"/>
    </source>
</evidence>
<dbReference type="AlphaFoldDB" id="A0AAN6TYP3"/>
<comment type="similarity">
    <text evidence="2 8">Belongs to the peptidase C12 family.</text>
</comment>
<proteinExistence type="inferred from homology"/>
<dbReference type="EC" id="3.4.19.12" evidence="3"/>
<accession>A0AAN6TYP3</accession>
<dbReference type="InterPro" id="IPR038765">
    <property type="entry name" value="Papain-like_cys_pep_sf"/>
</dbReference>
<evidence type="ECO:0000313" key="10">
    <source>
        <dbReference type="EMBL" id="KAK4123138.1"/>
    </source>
</evidence>
<dbReference type="GeneID" id="87828043"/>
<evidence type="ECO:0000256" key="1">
    <source>
        <dbReference type="ARBA" id="ARBA00000707"/>
    </source>
</evidence>
<evidence type="ECO:0000256" key="6">
    <source>
        <dbReference type="ARBA" id="ARBA00022801"/>
    </source>
</evidence>
<evidence type="ECO:0000256" key="2">
    <source>
        <dbReference type="ARBA" id="ARBA00009326"/>
    </source>
</evidence>
<evidence type="ECO:0000256" key="7">
    <source>
        <dbReference type="ARBA" id="ARBA00022807"/>
    </source>
</evidence>
<evidence type="ECO:0000259" key="9">
    <source>
        <dbReference type="PROSITE" id="PS52048"/>
    </source>
</evidence>
<reference evidence="10" key="1">
    <citation type="journal article" date="2023" name="Mol. Phylogenet. Evol.">
        <title>Genome-scale phylogeny and comparative genomics of the fungal order Sordariales.</title>
        <authorList>
            <person name="Hensen N."/>
            <person name="Bonometti L."/>
            <person name="Westerberg I."/>
            <person name="Brannstrom I.O."/>
            <person name="Guillou S."/>
            <person name="Cros-Aarteil S."/>
            <person name="Calhoun S."/>
            <person name="Haridas S."/>
            <person name="Kuo A."/>
            <person name="Mondo S."/>
            <person name="Pangilinan J."/>
            <person name="Riley R."/>
            <person name="LaButti K."/>
            <person name="Andreopoulos B."/>
            <person name="Lipzen A."/>
            <person name="Chen C."/>
            <person name="Yan M."/>
            <person name="Daum C."/>
            <person name="Ng V."/>
            <person name="Clum A."/>
            <person name="Steindorff A."/>
            <person name="Ohm R.A."/>
            <person name="Martin F."/>
            <person name="Silar P."/>
            <person name="Natvig D.O."/>
            <person name="Lalanne C."/>
            <person name="Gautier V."/>
            <person name="Ament-Velasquez S.L."/>
            <person name="Kruys A."/>
            <person name="Hutchinson M.I."/>
            <person name="Powell A.J."/>
            <person name="Barry K."/>
            <person name="Miller A.N."/>
            <person name="Grigoriev I.V."/>
            <person name="Debuchy R."/>
            <person name="Gladieux P."/>
            <person name="Hiltunen Thoren M."/>
            <person name="Johannesson H."/>
        </authorList>
    </citation>
    <scope>NUCLEOTIDE SEQUENCE</scope>
    <source>
        <strain evidence="10">CBS 731.68</strain>
    </source>
</reference>
<dbReference type="InterPro" id="IPR001578">
    <property type="entry name" value="Peptidase_C12_UCH"/>
</dbReference>
<dbReference type="GO" id="GO:0016579">
    <property type="term" value="P:protein deubiquitination"/>
    <property type="evidence" value="ECO:0007669"/>
    <property type="project" value="TreeGrafter"/>
</dbReference>
<dbReference type="SUPFAM" id="SSF54001">
    <property type="entry name" value="Cysteine proteinases"/>
    <property type="match status" value="1"/>
</dbReference>